<dbReference type="CDD" id="cd01392">
    <property type="entry name" value="HTH_LacI"/>
    <property type="match status" value="1"/>
</dbReference>
<dbReference type="SUPFAM" id="SSF53822">
    <property type="entry name" value="Periplasmic binding protein-like I"/>
    <property type="match status" value="1"/>
</dbReference>
<keyword evidence="3" id="KW-0804">Transcription</keyword>
<evidence type="ECO:0000256" key="3">
    <source>
        <dbReference type="ARBA" id="ARBA00023163"/>
    </source>
</evidence>
<evidence type="ECO:0000313" key="7">
    <source>
        <dbReference type="Proteomes" id="UP000509458"/>
    </source>
</evidence>
<evidence type="ECO:0000313" key="6">
    <source>
        <dbReference type="EMBL" id="CAB9493625.1"/>
    </source>
</evidence>
<dbReference type="Proteomes" id="UP000509458">
    <property type="component" value="Chromosome"/>
</dbReference>
<dbReference type="PRINTS" id="PR00036">
    <property type="entry name" value="HTHLACI"/>
</dbReference>
<keyword evidence="1" id="KW-0805">Transcription regulation</keyword>
<dbReference type="RefSeq" id="WP_179983132.1">
    <property type="nucleotide sequence ID" value="NZ_LR812090.1"/>
</dbReference>
<protein>
    <submittedName>
        <fullName evidence="6">Putative HTH-type transcriptional regulator GalR</fullName>
    </submittedName>
</protein>
<dbReference type="SUPFAM" id="SSF47413">
    <property type="entry name" value="lambda repressor-like DNA-binding domains"/>
    <property type="match status" value="1"/>
</dbReference>
<dbReference type="PROSITE" id="PS50932">
    <property type="entry name" value="HTH_LACI_2"/>
    <property type="match status" value="1"/>
</dbReference>
<dbReference type="Pfam" id="PF00356">
    <property type="entry name" value="LacI"/>
    <property type="match status" value="1"/>
</dbReference>
<dbReference type="PROSITE" id="PS00356">
    <property type="entry name" value="HTH_LACI_1"/>
    <property type="match status" value="1"/>
</dbReference>
<reference evidence="6 7" key="1">
    <citation type="submission" date="2020-06" db="EMBL/GenBank/DDBJ databases">
        <authorList>
            <person name="Duchaud E."/>
        </authorList>
    </citation>
    <scope>NUCLEOTIDE SEQUENCE [LARGE SCALE GENOMIC DNA]</scope>
    <source>
        <strain evidence="6">Alteromonas fortis</strain>
    </source>
</reference>
<evidence type="ECO:0000259" key="5">
    <source>
        <dbReference type="PROSITE" id="PS50943"/>
    </source>
</evidence>
<name>A0A6T9Y0W1_ALTMA</name>
<dbReference type="AlphaFoldDB" id="A0A6T9Y0W1"/>
<organism evidence="6 7">
    <name type="scientific">Alteromonas macleodii</name>
    <name type="common">Pseudoalteromonas macleodii</name>
    <dbReference type="NCBI Taxonomy" id="28108"/>
    <lineage>
        <taxon>Bacteria</taxon>
        <taxon>Pseudomonadati</taxon>
        <taxon>Pseudomonadota</taxon>
        <taxon>Gammaproteobacteria</taxon>
        <taxon>Alteromonadales</taxon>
        <taxon>Alteromonadaceae</taxon>
        <taxon>Alteromonas/Salinimonas group</taxon>
        <taxon>Alteromonas</taxon>
    </lineage>
</organism>
<proteinExistence type="predicted"/>
<dbReference type="Gene3D" id="1.10.260.40">
    <property type="entry name" value="lambda repressor-like DNA-binding domains"/>
    <property type="match status" value="1"/>
</dbReference>
<dbReference type="PANTHER" id="PTHR30146:SF131">
    <property type="entry name" value="LACI FAMILY DNA-BINDING TRANSCRIPTIONAL REGULATOR"/>
    <property type="match status" value="1"/>
</dbReference>
<dbReference type="GO" id="GO:0003700">
    <property type="term" value="F:DNA-binding transcription factor activity"/>
    <property type="evidence" value="ECO:0007669"/>
    <property type="project" value="TreeGrafter"/>
</dbReference>
<accession>A0A6T9Y0W1</accession>
<dbReference type="Gene3D" id="3.40.50.2300">
    <property type="match status" value="2"/>
</dbReference>
<evidence type="ECO:0000256" key="1">
    <source>
        <dbReference type="ARBA" id="ARBA00023015"/>
    </source>
</evidence>
<dbReference type="InterPro" id="IPR000843">
    <property type="entry name" value="HTH_LacI"/>
</dbReference>
<dbReference type="InterPro" id="IPR001387">
    <property type="entry name" value="Cro/C1-type_HTH"/>
</dbReference>
<dbReference type="InterPro" id="IPR028082">
    <property type="entry name" value="Peripla_BP_I"/>
</dbReference>
<keyword evidence="2" id="KW-0238">DNA-binding</keyword>
<dbReference type="PANTHER" id="PTHR30146">
    <property type="entry name" value="LACI-RELATED TRANSCRIPTIONAL REPRESSOR"/>
    <property type="match status" value="1"/>
</dbReference>
<dbReference type="InterPro" id="IPR010982">
    <property type="entry name" value="Lambda_DNA-bd_dom_sf"/>
</dbReference>
<evidence type="ECO:0000259" key="4">
    <source>
        <dbReference type="PROSITE" id="PS50932"/>
    </source>
</evidence>
<feature type="domain" description="HTH cro/C1-type" evidence="5">
    <location>
        <begin position="2"/>
        <end position="32"/>
    </location>
</feature>
<dbReference type="EMBL" id="LR812090">
    <property type="protein sequence ID" value="CAB9493625.1"/>
    <property type="molecule type" value="Genomic_DNA"/>
</dbReference>
<gene>
    <name evidence="6" type="ORF">ALFOR1_30549</name>
</gene>
<dbReference type="GO" id="GO:0000976">
    <property type="term" value="F:transcription cis-regulatory region binding"/>
    <property type="evidence" value="ECO:0007669"/>
    <property type="project" value="TreeGrafter"/>
</dbReference>
<sequence length="326" mass="36903">MLTIKDIAKKAGVSQATVSRVINNTKTVKQETRRHIEQIIKELNYKPNPNAVMLGKKNIYAIGIAYSKYLNTGYKVLQKAEAYTSKKNIPIQVKSAEPDANSELDAITSLLSYGCSPVVAQAQYIDDTTLRNLMVYYPNLYIIDRFVKPFPERCVTFDHQKAAEMIIDFVQKDSNCLCINDIKPAFNAHYRETIIREQLEVPFLEHRTTDSFNNGENLMRDLISSNDMPNTIITDLPSTAMGLASVFYDHFSNSKRHINIITFGNYCSPSPFNAYITSVTYPLALLTEKLLDKAFALEALTDEQLVQKFLPTINRSQSYTSNALLL</sequence>
<dbReference type="SMART" id="SM00354">
    <property type="entry name" value="HTH_LACI"/>
    <property type="match status" value="1"/>
</dbReference>
<evidence type="ECO:0000256" key="2">
    <source>
        <dbReference type="ARBA" id="ARBA00023125"/>
    </source>
</evidence>
<feature type="domain" description="HTH lacI-type" evidence="4">
    <location>
        <begin position="2"/>
        <end position="56"/>
    </location>
</feature>
<dbReference type="PROSITE" id="PS50943">
    <property type="entry name" value="HTH_CROC1"/>
    <property type="match status" value="1"/>
</dbReference>